<evidence type="ECO:0000313" key="2">
    <source>
        <dbReference type="Proteomes" id="UP000054911"/>
    </source>
</evidence>
<proteinExistence type="predicted"/>
<comment type="caution">
    <text evidence="1">The sequence shown here is derived from an EMBL/GenBank/DDBJ whole genome shotgun (WGS) entry which is preliminary data.</text>
</comment>
<evidence type="ECO:0000313" key="1">
    <source>
        <dbReference type="EMBL" id="SAK49112.1"/>
    </source>
</evidence>
<name>A0A157ZUA9_9BURK</name>
<organism evidence="1 2">
    <name type="scientific">Caballeronia pedi</name>
    <dbReference type="NCBI Taxonomy" id="1777141"/>
    <lineage>
        <taxon>Bacteria</taxon>
        <taxon>Pseudomonadati</taxon>
        <taxon>Pseudomonadota</taxon>
        <taxon>Betaproteobacteria</taxon>
        <taxon>Burkholderiales</taxon>
        <taxon>Burkholderiaceae</taxon>
        <taxon>Caballeronia</taxon>
    </lineage>
</organism>
<dbReference type="AlphaFoldDB" id="A0A157ZUA9"/>
<gene>
    <name evidence="1" type="ORF">AWB80_01303</name>
</gene>
<dbReference type="Proteomes" id="UP000054911">
    <property type="component" value="Unassembled WGS sequence"/>
</dbReference>
<keyword evidence="2" id="KW-1185">Reference proteome</keyword>
<accession>A0A157ZUA9</accession>
<dbReference type="EMBL" id="FCOE02000003">
    <property type="protein sequence ID" value="SAK49112.1"/>
    <property type="molecule type" value="Genomic_DNA"/>
</dbReference>
<sequence>MNAVLECVRRKAALSIYVQKNSPIGLPSDLDFIDAETGFEPEPDTVQYWSALDREVFSYHGEHKPRMNADIIFLRAAR</sequence>
<reference evidence="1" key="1">
    <citation type="submission" date="2016-01" db="EMBL/GenBank/DDBJ databases">
        <authorList>
            <person name="Peeters C."/>
        </authorList>
    </citation>
    <scope>NUCLEOTIDE SEQUENCE [LARGE SCALE GENOMIC DNA]</scope>
    <source>
        <strain evidence="1">LMG 29323</strain>
    </source>
</reference>
<protein>
    <submittedName>
        <fullName evidence="1">Uncharacterized protein</fullName>
    </submittedName>
</protein>